<feature type="chain" id="PRO_5017202235" evidence="5">
    <location>
        <begin position="27"/>
        <end position="264"/>
    </location>
</feature>
<sequence>MQRPASLLFSWLLLSLFAFSSIPANAAIGDAEAVNLAGMQRMLTQRIGASYLMVGAEVRTQQANMQLDDSMSRYEENLQALRSWAAARGTQEIQQQLQQLVNLWQPYRALAMRSPDRTAALQLIEMAEPLLQAAEELTLLIERHVAQPSSRLINLSGRQRMLSQRINMLYQARSWGVTVPQLETRLKDSIDAFDTALNELRQSPENTPETLLMLDEATRQWNFSRQGFDLSTELRFVPTVISSTTNQLLQQMDQLTLSYVAAGS</sequence>
<evidence type="ECO:0000313" key="7">
    <source>
        <dbReference type="EMBL" id="SFM22326.1"/>
    </source>
</evidence>
<comment type="subcellular location">
    <subcellularLocation>
        <location evidence="1">Membrane</location>
        <topology evidence="1">Multi-pass membrane protein</topology>
    </subcellularLocation>
</comment>
<dbReference type="EMBL" id="FOUI01000002">
    <property type="protein sequence ID" value="SFM22326.1"/>
    <property type="molecule type" value="Genomic_DNA"/>
</dbReference>
<feature type="domain" description="NarX-like N-terminal" evidence="6">
    <location>
        <begin position="147"/>
        <end position="208"/>
    </location>
</feature>
<proteinExistence type="predicted"/>
<evidence type="ECO:0000256" key="4">
    <source>
        <dbReference type="ARBA" id="ARBA00023136"/>
    </source>
</evidence>
<dbReference type="Pfam" id="PF13675">
    <property type="entry name" value="PilJ"/>
    <property type="match status" value="2"/>
</dbReference>
<protein>
    <submittedName>
        <fullName evidence="7">Type IV pili methyl-accepting chemotaxis transducer N-term</fullName>
    </submittedName>
</protein>
<evidence type="ECO:0000256" key="2">
    <source>
        <dbReference type="ARBA" id="ARBA00022692"/>
    </source>
</evidence>
<keyword evidence="3" id="KW-1133">Transmembrane helix</keyword>
<dbReference type="Proteomes" id="UP000243629">
    <property type="component" value="Unassembled WGS sequence"/>
</dbReference>
<organism evidence="7 8">
    <name type="scientific">Halopseudomonas yangmingensis</name>
    <dbReference type="NCBI Taxonomy" id="1720063"/>
    <lineage>
        <taxon>Bacteria</taxon>
        <taxon>Pseudomonadati</taxon>
        <taxon>Pseudomonadota</taxon>
        <taxon>Gammaproteobacteria</taxon>
        <taxon>Pseudomonadales</taxon>
        <taxon>Pseudomonadaceae</taxon>
        <taxon>Halopseudomonas</taxon>
    </lineage>
</organism>
<accession>A0A1I4P3Y1</accession>
<keyword evidence="5" id="KW-0732">Signal</keyword>
<dbReference type="AlphaFoldDB" id="A0A1I4P3Y1"/>
<feature type="signal peptide" evidence="5">
    <location>
        <begin position="1"/>
        <end position="26"/>
    </location>
</feature>
<keyword evidence="8" id="KW-1185">Reference proteome</keyword>
<dbReference type="GO" id="GO:0016020">
    <property type="term" value="C:membrane"/>
    <property type="evidence" value="ECO:0007669"/>
    <property type="project" value="UniProtKB-SubCell"/>
</dbReference>
<reference evidence="8" key="1">
    <citation type="submission" date="2016-10" db="EMBL/GenBank/DDBJ databases">
        <authorList>
            <person name="Varghese N."/>
            <person name="Submissions S."/>
        </authorList>
    </citation>
    <scope>NUCLEOTIDE SEQUENCE [LARGE SCALE GENOMIC DNA]</scope>
    <source>
        <strain evidence="8">DSM 24213</strain>
    </source>
</reference>
<evidence type="ECO:0000256" key="1">
    <source>
        <dbReference type="ARBA" id="ARBA00004141"/>
    </source>
</evidence>
<evidence type="ECO:0000313" key="8">
    <source>
        <dbReference type="Proteomes" id="UP000243629"/>
    </source>
</evidence>
<dbReference type="STRING" id="1720063.SAMN05216217_10297"/>
<dbReference type="Gene3D" id="1.20.120.960">
    <property type="entry name" value="Histidine kinase NarX, sensor domain"/>
    <property type="match status" value="1"/>
</dbReference>
<dbReference type="InterPro" id="IPR029095">
    <property type="entry name" value="NarX-like_N"/>
</dbReference>
<feature type="domain" description="NarX-like N-terminal" evidence="6">
    <location>
        <begin position="29"/>
        <end position="122"/>
    </location>
</feature>
<dbReference type="RefSeq" id="WP_177197205.1">
    <property type="nucleotide sequence ID" value="NZ_FOUI01000002.1"/>
</dbReference>
<keyword evidence="4" id="KW-0472">Membrane</keyword>
<evidence type="ECO:0000256" key="5">
    <source>
        <dbReference type="SAM" id="SignalP"/>
    </source>
</evidence>
<evidence type="ECO:0000259" key="6">
    <source>
        <dbReference type="Pfam" id="PF13675"/>
    </source>
</evidence>
<name>A0A1I4P3Y1_9GAMM</name>
<keyword evidence="2" id="KW-0812">Transmembrane</keyword>
<gene>
    <name evidence="7" type="ORF">SAMN05216217_10297</name>
</gene>
<dbReference type="InterPro" id="IPR042295">
    <property type="entry name" value="NarX-like_N_sf"/>
</dbReference>
<evidence type="ECO:0000256" key="3">
    <source>
        <dbReference type="ARBA" id="ARBA00022989"/>
    </source>
</evidence>